<sequence length="97" mass="9752">MTSKFLMSGRLELTAAGAPMTPLHVVPLDGMDWDDPLLPPRVAPAPLLVGVATAPLPPEAVPVVEQLTVTLGGGLAPYCAGTASDVDAVRATVAGAP</sequence>
<name>L7F6A9_STRT8</name>
<proteinExistence type="predicted"/>
<dbReference type="PATRIC" id="fig|698760.3.peg.4930"/>
<organism evidence="1 2">
    <name type="scientific">Streptomyces turgidiscabies (strain Car8)</name>
    <dbReference type="NCBI Taxonomy" id="698760"/>
    <lineage>
        <taxon>Bacteria</taxon>
        <taxon>Bacillati</taxon>
        <taxon>Actinomycetota</taxon>
        <taxon>Actinomycetes</taxon>
        <taxon>Kitasatosporales</taxon>
        <taxon>Streptomycetaceae</taxon>
        <taxon>Streptomyces</taxon>
    </lineage>
</organism>
<dbReference type="RefSeq" id="WP_006379120.1">
    <property type="nucleotide sequence ID" value="NZ_AEJB01000361.1"/>
</dbReference>
<dbReference type="Proteomes" id="UP000010931">
    <property type="component" value="Unassembled WGS sequence"/>
</dbReference>
<accession>L7F6A9</accession>
<dbReference type="GeneID" id="97401800"/>
<comment type="caution">
    <text evidence="1">The sequence shown here is derived from an EMBL/GenBank/DDBJ whole genome shotgun (WGS) entry which is preliminary data.</text>
</comment>
<reference evidence="1 2" key="1">
    <citation type="journal article" date="2011" name="Plasmid">
        <title>Streptomyces turgidiscabies Car8 contains a modular pathogenicity island that shares virulence genes with other actinobacterial plant pathogens.</title>
        <authorList>
            <person name="Huguet-Tapia J.C."/>
            <person name="Badger J.H."/>
            <person name="Loria R."/>
            <person name="Pettis G.S."/>
        </authorList>
    </citation>
    <scope>NUCLEOTIDE SEQUENCE [LARGE SCALE GENOMIC DNA]</scope>
    <source>
        <strain evidence="1 2">Car8</strain>
    </source>
</reference>
<protein>
    <submittedName>
        <fullName evidence="1">Uncharacterized protein</fullName>
    </submittedName>
</protein>
<evidence type="ECO:0000313" key="2">
    <source>
        <dbReference type="Proteomes" id="UP000010931"/>
    </source>
</evidence>
<keyword evidence="2" id="KW-1185">Reference proteome</keyword>
<dbReference type="AlphaFoldDB" id="L7F6A9"/>
<evidence type="ECO:0000313" key="1">
    <source>
        <dbReference type="EMBL" id="ELP66185.1"/>
    </source>
</evidence>
<dbReference type="EMBL" id="AEJB01000361">
    <property type="protein sequence ID" value="ELP66185.1"/>
    <property type="molecule type" value="Genomic_DNA"/>
</dbReference>
<gene>
    <name evidence="1" type="ORF">STRTUCAR8_01393</name>
</gene>